<feature type="compositionally biased region" description="Low complexity" evidence="1">
    <location>
        <begin position="658"/>
        <end position="678"/>
    </location>
</feature>
<feature type="compositionally biased region" description="Pro residues" evidence="1">
    <location>
        <begin position="33"/>
        <end position="48"/>
    </location>
</feature>
<dbReference type="EMBL" id="JANAWD010001032">
    <property type="protein sequence ID" value="KAJ3474559.1"/>
    <property type="molecule type" value="Genomic_DNA"/>
</dbReference>
<dbReference type="Proteomes" id="UP001212997">
    <property type="component" value="Unassembled WGS sequence"/>
</dbReference>
<dbReference type="Gene3D" id="1.20.900.10">
    <property type="entry name" value="Dbl homology (DH) domain"/>
    <property type="match status" value="1"/>
</dbReference>
<evidence type="ECO:0000313" key="3">
    <source>
        <dbReference type="EMBL" id="KAJ3474559.1"/>
    </source>
</evidence>
<accession>A0AAD5UQ06</accession>
<proteinExistence type="predicted"/>
<feature type="region of interest" description="Disordered" evidence="1">
    <location>
        <begin position="647"/>
        <end position="714"/>
    </location>
</feature>
<dbReference type="AlphaFoldDB" id="A0AAD5UQ06"/>
<dbReference type="InterPro" id="IPR027267">
    <property type="entry name" value="AH/BAR_dom_sf"/>
</dbReference>
<sequence>MDPLTSPRSFTSFSGLSESPTRPRSKRAKTPDKPLPPPPPSPRPPPSPVSLHQIDEVRPQPRTRASTLLDPPPVISKRTHACMELLGSERAYASDLALIRDIHQPLALGQTLPFATAPPTPPSSGSSSRTLSTASDSSTSSAHGAPMTKDDVRIIFNNVADIAVFSDRFTTRLEEALGNVLEGGNGEDHVGALFLEVIPEMEPLYTLYITKHPTALEHLSNLPPSPALTDYLAHTRTLAQSLTHAWDLPSLLIKPVQRLLKYSLLLGAIIDETPDTHGDKDNLKRARERMEAVAHGVNEGRRRREVVKEVLTGVPYKKLGEQQKVKKKGLNVSVSASVNLGRMKSLRASTSSSISSLLSRGDANDEAAKVSKWGEELRETDAFIRQIAIEAVAWGSAVKVVTENLKEWAEAFGHVIGVEPGRASDAFDALRNLVAVELAGLSQKLGNVLQDRFIERLTNLRDTTDAPERLLEAMYTLEPLHNGLLNINVAKTRPSPQLLEASKSYLALRGQLYEELPRYLQLLHKGITHCLVDLSEMQTEFWMEFREKWGNLWDALKVDGEIQGEAAETLRVWWDRFSQVEVQLSGLNILRPPKRDDRERRASQQREVSLIQTPVKPTRRKRATSNSLDMSSTHSIMSVTSVLAALDPFHTPPPPKASPSKSRSMQSLDSMSLSTSTSTRRDRKNSTESLRSRKSGKSIKIGKSPQYHSMSNLNDPFESGSIIYDLQCSPEPIYPPSPTRPTYNRTTSMPISYPQPLKKSASQGRLLDSEVESSASSTRSLLNHTPELEGFLGPAGAGGGGNRDSKRKCNLIQDIQEEEGWLPHPRRIRSVDRRRLRHPREQRETSIRGF</sequence>
<protein>
    <recommendedName>
        <fullName evidence="2">DH domain-containing protein</fullName>
    </recommendedName>
</protein>
<dbReference type="CDD" id="cd00160">
    <property type="entry name" value="RhoGEF"/>
    <property type="match status" value="1"/>
</dbReference>
<dbReference type="SUPFAM" id="SSF48065">
    <property type="entry name" value="DBL homology domain (DH-domain)"/>
    <property type="match status" value="1"/>
</dbReference>
<dbReference type="InterPro" id="IPR051492">
    <property type="entry name" value="Dynamin-Rho_GEF"/>
</dbReference>
<dbReference type="GO" id="GO:0005085">
    <property type="term" value="F:guanyl-nucleotide exchange factor activity"/>
    <property type="evidence" value="ECO:0007669"/>
    <property type="project" value="InterPro"/>
</dbReference>
<evidence type="ECO:0000259" key="2">
    <source>
        <dbReference type="PROSITE" id="PS50010"/>
    </source>
</evidence>
<feature type="region of interest" description="Disordered" evidence="1">
    <location>
        <begin position="1"/>
        <end position="52"/>
    </location>
</feature>
<dbReference type="PANTHER" id="PTHR22834">
    <property type="entry name" value="NUCLEAR FUSION PROTEIN FUS2"/>
    <property type="match status" value="1"/>
</dbReference>
<reference evidence="3" key="1">
    <citation type="submission" date="2022-07" db="EMBL/GenBank/DDBJ databases">
        <title>Genome Sequence of Physisporinus lineatus.</title>
        <authorList>
            <person name="Buettner E."/>
        </authorList>
    </citation>
    <scope>NUCLEOTIDE SEQUENCE</scope>
    <source>
        <strain evidence="3">VT162</strain>
    </source>
</reference>
<organism evidence="3 4">
    <name type="scientific">Meripilus lineatus</name>
    <dbReference type="NCBI Taxonomy" id="2056292"/>
    <lineage>
        <taxon>Eukaryota</taxon>
        <taxon>Fungi</taxon>
        <taxon>Dikarya</taxon>
        <taxon>Basidiomycota</taxon>
        <taxon>Agaricomycotina</taxon>
        <taxon>Agaricomycetes</taxon>
        <taxon>Polyporales</taxon>
        <taxon>Meripilaceae</taxon>
        <taxon>Meripilus</taxon>
    </lineage>
</organism>
<name>A0AAD5UQ06_9APHY</name>
<evidence type="ECO:0000256" key="1">
    <source>
        <dbReference type="SAM" id="MobiDB-lite"/>
    </source>
</evidence>
<feature type="compositionally biased region" description="Polar residues" evidence="1">
    <location>
        <begin position="1"/>
        <end position="22"/>
    </location>
</feature>
<feature type="region of interest" description="Disordered" evidence="1">
    <location>
        <begin position="591"/>
        <end position="631"/>
    </location>
</feature>
<feature type="domain" description="DH" evidence="2">
    <location>
        <begin position="77"/>
        <end position="300"/>
    </location>
</feature>
<feature type="compositionally biased region" description="Gly residues" evidence="1">
    <location>
        <begin position="793"/>
        <end position="802"/>
    </location>
</feature>
<dbReference type="SMART" id="SM00325">
    <property type="entry name" value="RhoGEF"/>
    <property type="match status" value="1"/>
</dbReference>
<feature type="compositionally biased region" description="Low complexity" evidence="1">
    <location>
        <begin position="123"/>
        <end position="146"/>
    </location>
</feature>
<feature type="region of interest" description="Disordered" evidence="1">
    <location>
        <begin position="784"/>
        <end position="806"/>
    </location>
</feature>
<feature type="region of interest" description="Disordered" evidence="1">
    <location>
        <begin position="113"/>
        <end position="146"/>
    </location>
</feature>
<dbReference type="SUPFAM" id="SSF103657">
    <property type="entry name" value="BAR/IMD domain-like"/>
    <property type="match status" value="1"/>
</dbReference>
<dbReference type="Gene3D" id="1.20.1270.60">
    <property type="entry name" value="Arfaptin homology (AH) domain/BAR domain"/>
    <property type="match status" value="1"/>
</dbReference>
<comment type="caution">
    <text evidence="3">The sequence shown here is derived from an EMBL/GenBank/DDBJ whole genome shotgun (WGS) entry which is preliminary data.</text>
</comment>
<dbReference type="GO" id="GO:0032955">
    <property type="term" value="P:regulation of division septum assembly"/>
    <property type="evidence" value="ECO:0007669"/>
    <property type="project" value="TreeGrafter"/>
</dbReference>
<evidence type="ECO:0000313" key="4">
    <source>
        <dbReference type="Proteomes" id="UP001212997"/>
    </source>
</evidence>
<dbReference type="PROSITE" id="PS50010">
    <property type="entry name" value="DH_2"/>
    <property type="match status" value="1"/>
</dbReference>
<gene>
    <name evidence="3" type="ORF">NLI96_g12392</name>
</gene>
<dbReference type="InterPro" id="IPR000219">
    <property type="entry name" value="DH_dom"/>
</dbReference>
<dbReference type="GO" id="GO:0005737">
    <property type="term" value="C:cytoplasm"/>
    <property type="evidence" value="ECO:0007669"/>
    <property type="project" value="TreeGrafter"/>
</dbReference>
<keyword evidence="4" id="KW-1185">Reference proteome</keyword>
<dbReference type="InterPro" id="IPR035899">
    <property type="entry name" value="DBL_dom_sf"/>
</dbReference>
<dbReference type="PANTHER" id="PTHR22834:SF20">
    <property type="entry name" value="SH3 DOMAIN-CONTAINING PROTEIN"/>
    <property type="match status" value="1"/>
</dbReference>
<dbReference type="Pfam" id="PF00621">
    <property type="entry name" value="RhoGEF"/>
    <property type="match status" value="1"/>
</dbReference>
<dbReference type="GO" id="GO:0031991">
    <property type="term" value="P:regulation of actomyosin contractile ring contraction"/>
    <property type="evidence" value="ECO:0007669"/>
    <property type="project" value="TreeGrafter"/>
</dbReference>
<feature type="compositionally biased region" description="Basic and acidic residues" evidence="1">
    <location>
        <begin position="593"/>
        <end position="604"/>
    </location>
</feature>